<feature type="domain" description="5'-3' exoribonuclease 1 D1" evidence="10">
    <location>
        <begin position="744"/>
        <end position="902"/>
    </location>
</feature>
<keyword evidence="3" id="KW-0540">Nuclease</keyword>
<dbReference type="GO" id="GO:0003723">
    <property type="term" value="F:RNA binding"/>
    <property type="evidence" value="ECO:0007669"/>
    <property type="project" value="TreeGrafter"/>
</dbReference>
<feature type="compositionally biased region" description="Low complexity" evidence="6">
    <location>
        <begin position="1590"/>
        <end position="1613"/>
    </location>
</feature>
<evidence type="ECO:0000313" key="13">
    <source>
        <dbReference type="Proteomes" id="UP000076407"/>
    </source>
</evidence>
<accession>A0A182XF83</accession>
<dbReference type="STRING" id="34691.A0A182XF83"/>
<evidence type="ECO:0000259" key="11">
    <source>
        <dbReference type="Pfam" id="PF18334"/>
    </source>
</evidence>
<dbReference type="Pfam" id="PF03159">
    <property type="entry name" value="XRN_N"/>
    <property type="match status" value="1"/>
</dbReference>
<dbReference type="Gene3D" id="3.40.50.12390">
    <property type="match status" value="1"/>
</dbReference>
<evidence type="ECO:0000256" key="2">
    <source>
        <dbReference type="ARBA" id="ARBA00022664"/>
    </source>
</evidence>
<dbReference type="GO" id="GO:0000956">
    <property type="term" value="P:nuclear-transcribed mRNA catabolic process"/>
    <property type="evidence" value="ECO:0007669"/>
    <property type="project" value="TreeGrafter"/>
</dbReference>
<feature type="domain" description="Exoribonuclease Xrn1 D2/D3" evidence="11">
    <location>
        <begin position="915"/>
        <end position="1137"/>
    </location>
</feature>
<feature type="compositionally biased region" description="Polar residues" evidence="6">
    <location>
        <begin position="1277"/>
        <end position="1288"/>
    </location>
</feature>
<dbReference type="FunFam" id="3.40.50.12390:FF:000002">
    <property type="entry name" value="5'-3' exoribonuclease 1"/>
    <property type="match status" value="1"/>
</dbReference>
<evidence type="ECO:0000259" key="8">
    <source>
        <dbReference type="Pfam" id="PF17846"/>
    </source>
</evidence>
<dbReference type="InterPro" id="IPR041106">
    <property type="entry name" value="XRN1_D2_D3"/>
</dbReference>
<dbReference type="VEuPathDB" id="VectorBase:AQUA008490"/>
<dbReference type="InterPro" id="IPR027073">
    <property type="entry name" value="5_3_exoribonuclease"/>
</dbReference>
<dbReference type="Pfam" id="PF17846">
    <property type="entry name" value="XRN_M"/>
    <property type="match status" value="1"/>
</dbReference>
<keyword evidence="4" id="KW-0378">Hydrolase</keyword>
<evidence type="ECO:0000256" key="6">
    <source>
        <dbReference type="SAM" id="MobiDB-lite"/>
    </source>
</evidence>
<evidence type="ECO:0000256" key="1">
    <source>
        <dbReference type="ARBA" id="ARBA00006994"/>
    </source>
</evidence>
<dbReference type="PANTHER" id="PTHR12341">
    <property type="entry name" value="5'-&gt;3' EXORIBONUCLEASE"/>
    <property type="match status" value="1"/>
</dbReference>
<comment type="similarity">
    <text evidence="1">Belongs to the 5'-3' exonuclease family. XRN2/RAT1 subfamily.</text>
</comment>
<dbReference type="InterPro" id="IPR041385">
    <property type="entry name" value="SH3_12"/>
</dbReference>
<organism evidence="12 13">
    <name type="scientific">Anopheles quadriannulatus</name>
    <name type="common">Mosquito</name>
    <dbReference type="NCBI Taxonomy" id="34691"/>
    <lineage>
        <taxon>Eukaryota</taxon>
        <taxon>Metazoa</taxon>
        <taxon>Ecdysozoa</taxon>
        <taxon>Arthropoda</taxon>
        <taxon>Hexapoda</taxon>
        <taxon>Insecta</taxon>
        <taxon>Pterygota</taxon>
        <taxon>Neoptera</taxon>
        <taxon>Endopterygota</taxon>
        <taxon>Diptera</taxon>
        <taxon>Nematocera</taxon>
        <taxon>Culicoidea</taxon>
        <taxon>Culicidae</taxon>
        <taxon>Anophelinae</taxon>
        <taxon>Anopheles</taxon>
    </lineage>
</organism>
<evidence type="ECO:0000259" key="9">
    <source>
        <dbReference type="Pfam" id="PF18129"/>
    </source>
</evidence>
<keyword evidence="2" id="KW-0507">mRNA processing</keyword>
<feature type="compositionally biased region" description="Polar residues" evidence="6">
    <location>
        <begin position="1738"/>
        <end position="1753"/>
    </location>
</feature>
<dbReference type="PANTHER" id="PTHR12341:SF7">
    <property type="entry name" value="5'-3' EXORIBONUCLEASE 1"/>
    <property type="match status" value="1"/>
</dbReference>
<dbReference type="GO" id="GO:0004534">
    <property type="term" value="F:5'-3' RNA exonuclease activity"/>
    <property type="evidence" value="ECO:0007669"/>
    <property type="project" value="TreeGrafter"/>
</dbReference>
<dbReference type="InterPro" id="IPR040992">
    <property type="entry name" value="XRN1_D1"/>
</dbReference>
<sequence>MSCRVSSAAVTDVGAFANRCSLPPAPFVGVLLRFQYRYMLMDHVKEAAMTPHRNDLFVILEILGLSGNDRHMKRKVNIILTYVGKGLEELKMGVPKFFRYMSERYPCLSELLRENQVPEFDNLYLDMNGIIHNCSHPNDADVHFRISEEMIFEGIFHYVEYLFKLIRPQQVFFIAVDGVAPRAKMNQQRGRRFRSAAEAQDLLEKAKAKGEEISSESPFDSNCITPGTSFMVRLQNALQHFIQVKIATDRLWKACTVILSGHETPGEGEHKIMEYIRHAKAQPGFNPNTRHCLYGLDADLIMLGLCTHERYFSLLREEVKFGKNDKKTSNLKEIRFYLLHLTLLSEYLELEFASVRDRLRFPFDIHKLIDDWILLVYLVGNDFIPHMPHLHINENALPTLYEAYMDVLPNMDGYINEAGILNLPRLQMLMRRLANFDRDMFLDRYTDLKYLEGKCGKNNLDAFDVDANEIIGASEMDKDLMALIMSSEMLDSEGEDNAAPVTLGDIENDPELFEQEFKNYKRNYYMSKMGYADFTEEVRAEQAECYIRALQWTLHYYYRGVVSWSWYYPHHYAPFISDVDNFAHLKLDYELARPFLPFQQLLSVLPAASKQHLPSAYHQLMTDPNSSVYDFYPVNFATDLNGKQQAWEAVVLIPFIDEKRLLKAMGPCDAFLTDEEKQRNVHGPMLKYQYDTKQHAPLEAKYGFDRVDELHVKCSEIWRDDLRVAENRLVLGPSQGAVLHGYAKGFPTFAHLPYHGELKELRVKIFNFASKNESMVVVLDTPDGQPSDTAELAKELLGKVVHVSWPHLMEAIVVRVSDRSKTYERNSEPLPTDERSFNMWCRSIIEHNNNRLAINVGTIKQLVHVRIAVGTEYVLKDNGFVLKKLWNTIDTAYPAQTIIQDLQDIMAKQKPYIEMEEMFPRESVVFLRATEFYGSMGNVVDVSGSTKRVQARFLVYEEPDLGQVYNVHRQSLQGYRNANDTAAMLGISVGLLLQLTGSILVAPGGHRALNVDEKSLNIGLRLRMISKDEEAVGYCRKVNKTWLFSDKTVKLMQQYMERAPGLFEKLDCSRKTNVHFETDLFGEGNEGKLQELYDWLKVQEHVNSERRSCGIILLEEKAIEALAETIDKYQTLHQPKVQTMFVDPRELYRPGMKNAKMIDPSAHFELLDRIIVVQEKEDVPVGARGTIIGIHRVSDPNPVRREAIGQEDTNFEVLFDKPFYKGVDIYNISSTEKRVLRLSQSVIMNISHGKASAGYRYKVSVDRSNAVRKETPAATEGRSTNKSMATAESIQRRVNERIGKRSNAMNNVSLAGTSAARLNEQNVMQQKDGDQQRKIEFERLWRKLKESPKAPGELFDAMDIQNIVQAPPAEKSSWRRKPEDDAILPKKDGEQWNGDNMTGYLKQMLRIDEKAGSEKGSEKSVNPTSITVPAPASLPKPPIQWQTQAASKSPAKGPTTVPLAELNETTKHNTNNTANQFIAQYMKTPQPQMASMAQPMHLGFRPMLRPPTHTFDPRHPQPQFGPMIMQPVFMQTGTNMHQSMGAFQQPAMPPFPQNMPMRPPVPFPNRMENNVPFPPHGHGLNNAPAKMMVQQQQHQQQQQQQQHHQQKQQHQVQPHYPSNWGPKGPQHLSYNKNNPAGNGAFVPLQAMKKTAKGKSGGGSGSANYSNVSNAAAAASETLISQNVKNQPAPPSKTNGQTTGGFNEKNARRRQEVEQKQAEVKQGFATFLSQKSDTKQQKNKQNSTSTAKKQSTVVTAVKDQDGQIEDTSVVKQAPSKSKPKTRIAARFGVASEG</sequence>
<dbReference type="InterPro" id="IPR041412">
    <property type="entry name" value="Xrn1_helical"/>
</dbReference>
<evidence type="ECO:0000256" key="4">
    <source>
        <dbReference type="ARBA" id="ARBA00022801"/>
    </source>
</evidence>
<dbReference type="InterPro" id="IPR047007">
    <property type="entry name" value="XRN1_D1_sf"/>
</dbReference>
<feature type="region of interest" description="Disordered" evidence="6">
    <location>
        <begin position="1266"/>
        <end position="1288"/>
    </location>
</feature>
<feature type="domain" description="Xrn1 N-terminal" evidence="7">
    <location>
        <begin position="92"/>
        <end position="318"/>
    </location>
</feature>
<dbReference type="Gene3D" id="1.25.40.1050">
    <property type="match status" value="1"/>
</dbReference>
<dbReference type="GO" id="GO:0006397">
    <property type="term" value="P:mRNA processing"/>
    <property type="evidence" value="ECO:0007669"/>
    <property type="project" value="UniProtKB-KW"/>
</dbReference>
<dbReference type="EnsemblMetazoa" id="AQUA008490-RA">
    <property type="protein sequence ID" value="AQUA008490-PA"/>
    <property type="gene ID" value="AQUA008490"/>
</dbReference>
<evidence type="ECO:0000259" key="7">
    <source>
        <dbReference type="Pfam" id="PF03159"/>
    </source>
</evidence>
<dbReference type="Pfam" id="PF18129">
    <property type="entry name" value="SH3_12"/>
    <property type="match status" value="1"/>
</dbReference>
<proteinExistence type="inferred from homology"/>
<evidence type="ECO:0000256" key="5">
    <source>
        <dbReference type="ARBA" id="ARBA00022839"/>
    </source>
</evidence>
<protein>
    <submittedName>
        <fullName evidence="12">Uncharacterized protein</fullName>
    </submittedName>
</protein>
<feature type="domain" description="5'-3' exoribonuclease 1 SH3-like" evidence="9">
    <location>
        <begin position="1163"/>
        <end position="1245"/>
    </location>
</feature>
<dbReference type="InterPro" id="IPR047008">
    <property type="entry name" value="XRN1_SH3_sf"/>
</dbReference>
<dbReference type="InterPro" id="IPR004859">
    <property type="entry name" value="Xrn1_N"/>
</dbReference>
<dbReference type="Gene3D" id="2.170.260.40">
    <property type="match status" value="1"/>
</dbReference>
<keyword evidence="5" id="KW-0269">Exonuclease</keyword>
<reference evidence="12" key="1">
    <citation type="submission" date="2020-05" db="UniProtKB">
        <authorList>
            <consortium name="EnsemblMetazoa"/>
        </authorList>
    </citation>
    <scope>IDENTIFICATION</scope>
    <source>
        <strain evidence="12">SANGQUA</strain>
    </source>
</reference>
<feature type="domain" description="Xrn1 helical" evidence="8">
    <location>
        <begin position="363"/>
        <end position="683"/>
    </location>
</feature>
<feature type="region of interest" description="Disordered" evidence="6">
    <location>
        <begin position="1411"/>
        <end position="1438"/>
    </location>
</feature>
<dbReference type="Pfam" id="PF18332">
    <property type="entry name" value="XRN1_D1"/>
    <property type="match status" value="1"/>
</dbReference>
<name>A0A182XF83_ANOQN</name>
<dbReference type="Gene3D" id="2.30.30.750">
    <property type="match status" value="1"/>
</dbReference>
<feature type="region of interest" description="Disordered" evidence="6">
    <location>
        <begin position="1567"/>
        <end position="1640"/>
    </location>
</feature>
<dbReference type="Pfam" id="PF18334">
    <property type="entry name" value="XRN1_D2_D3"/>
    <property type="match status" value="1"/>
</dbReference>
<evidence type="ECO:0000256" key="3">
    <source>
        <dbReference type="ARBA" id="ARBA00022722"/>
    </source>
</evidence>
<feature type="region of interest" description="Disordered" evidence="6">
    <location>
        <begin position="1683"/>
        <end position="1792"/>
    </location>
</feature>
<dbReference type="CDD" id="cd18673">
    <property type="entry name" value="PIN_XRN1-2-like"/>
    <property type="match status" value="1"/>
</dbReference>
<evidence type="ECO:0000259" key="10">
    <source>
        <dbReference type="Pfam" id="PF18332"/>
    </source>
</evidence>
<evidence type="ECO:0000313" key="12">
    <source>
        <dbReference type="EnsemblMetazoa" id="AQUA008490-PA"/>
    </source>
</evidence>
<feature type="compositionally biased region" description="Basic and acidic residues" evidence="6">
    <location>
        <begin position="1704"/>
        <end position="1718"/>
    </location>
</feature>
<dbReference type="FunFam" id="1.25.40.1050:FF:000002">
    <property type="entry name" value="5'-3' exoribonuclease"/>
    <property type="match status" value="1"/>
</dbReference>
<dbReference type="Proteomes" id="UP000076407">
    <property type="component" value="Unassembled WGS sequence"/>
</dbReference>
<feature type="compositionally biased region" description="Polar residues" evidence="6">
    <location>
        <begin position="1683"/>
        <end position="1700"/>
    </location>
</feature>
<dbReference type="GO" id="GO:0016075">
    <property type="term" value="P:rRNA catabolic process"/>
    <property type="evidence" value="ECO:0007669"/>
    <property type="project" value="TreeGrafter"/>
</dbReference>
<dbReference type="GO" id="GO:0005634">
    <property type="term" value="C:nucleus"/>
    <property type="evidence" value="ECO:0007669"/>
    <property type="project" value="TreeGrafter"/>
</dbReference>
<keyword evidence="13" id="KW-1185">Reference proteome</keyword>